<dbReference type="InterPro" id="IPR026444">
    <property type="entry name" value="Secre_tail"/>
</dbReference>
<dbReference type="EMBL" id="JASJOS010000033">
    <property type="protein sequence ID" value="MDJ1486293.1"/>
    <property type="molecule type" value="Genomic_DNA"/>
</dbReference>
<dbReference type="NCBIfam" id="TIGR04183">
    <property type="entry name" value="Por_Secre_tail"/>
    <property type="match status" value="1"/>
</dbReference>
<evidence type="ECO:0000313" key="3">
    <source>
        <dbReference type="Proteomes" id="UP001241110"/>
    </source>
</evidence>
<comment type="caution">
    <text evidence="2">The sequence shown here is derived from an EMBL/GenBank/DDBJ whole genome shotgun (WGS) entry which is preliminary data.</text>
</comment>
<organism evidence="2 3">
    <name type="scientific">Xanthocytophaga flava</name>
    <dbReference type="NCBI Taxonomy" id="3048013"/>
    <lineage>
        <taxon>Bacteria</taxon>
        <taxon>Pseudomonadati</taxon>
        <taxon>Bacteroidota</taxon>
        <taxon>Cytophagia</taxon>
        <taxon>Cytophagales</taxon>
        <taxon>Rhodocytophagaceae</taxon>
        <taxon>Xanthocytophaga</taxon>
    </lineage>
</organism>
<sequence length="202" mass="22641">MEIIRQYDLSLPTVEQTINSGKSIIRSNPQTNIKENNYPVNVVFSTLHIAPDGKIYAVREATGTDNRNNDLIIIGKPDLPGFDCSVNQRRFDFNQPDGGIGFRSMPNFMQSYFNNIPALPDPDCIGPDVTLFPNPVQQELTLTPLCGYVPTYVEIIDRLGRIVSTQHLDTTQIKLNALASGMYVLRIFNADQKTVIKKIVKL</sequence>
<dbReference type="Pfam" id="PF18962">
    <property type="entry name" value="Por_Secre_tail"/>
    <property type="match status" value="1"/>
</dbReference>
<accession>A0AAE3R1B7</accession>
<evidence type="ECO:0000313" key="2">
    <source>
        <dbReference type="EMBL" id="MDJ1486293.1"/>
    </source>
</evidence>
<evidence type="ECO:0000259" key="1">
    <source>
        <dbReference type="Pfam" id="PF18962"/>
    </source>
</evidence>
<gene>
    <name evidence="2" type="ORF">QNI16_37785</name>
</gene>
<feature type="domain" description="Secretion system C-terminal sorting" evidence="1">
    <location>
        <begin position="131"/>
        <end position="200"/>
    </location>
</feature>
<dbReference type="Proteomes" id="UP001241110">
    <property type="component" value="Unassembled WGS sequence"/>
</dbReference>
<dbReference type="AlphaFoldDB" id="A0AAE3R1B7"/>
<proteinExistence type="predicted"/>
<reference evidence="2" key="1">
    <citation type="submission" date="2023-05" db="EMBL/GenBank/DDBJ databases">
        <authorList>
            <person name="Zhang X."/>
        </authorList>
    </citation>
    <scope>NUCLEOTIDE SEQUENCE</scope>
    <source>
        <strain evidence="2">YF14B1</strain>
    </source>
</reference>
<protein>
    <submittedName>
        <fullName evidence="2">T9SS type A sorting domain-containing protein</fullName>
    </submittedName>
</protein>
<name>A0AAE3R1B7_9BACT</name>